<feature type="transmembrane region" description="Helical" evidence="11">
    <location>
        <begin position="177"/>
        <end position="200"/>
    </location>
</feature>
<gene>
    <name evidence="14" type="ORF">LIP_0879</name>
</gene>
<dbReference type="CDD" id="cd06225">
    <property type="entry name" value="HAMP"/>
    <property type="match status" value="1"/>
</dbReference>
<feature type="transmembrane region" description="Helical" evidence="11">
    <location>
        <begin position="25"/>
        <end position="44"/>
    </location>
</feature>
<evidence type="ECO:0000256" key="2">
    <source>
        <dbReference type="ARBA" id="ARBA00004141"/>
    </source>
</evidence>
<dbReference type="Gene3D" id="1.10.287.130">
    <property type="match status" value="1"/>
</dbReference>
<dbReference type="SUPFAM" id="SSF47384">
    <property type="entry name" value="Homodimeric domain of signal transducing histidine kinase"/>
    <property type="match status" value="1"/>
</dbReference>
<keyword evidence="6 11" id="KW-0812">Transmembrane</keyword>
<dbReference type="Gene3D" id="6.10.340.10">
    <property type="match status" value="1"/>
</dbReference>
<evidence type="ECO:0000256" key="1">
    <source>
        <dbReference type="ARBA" id="ARBA00000085"/>
    </source>
</evidence>
<dbReference type="InterPro" id="IPR050428">
    <property type="entry name" value="TCS_sensor_his_kinase"/>
</dbReference>
<dbReference type="SMART" id="SM00388">
    <property type="entry name" value="HisKA"/>
    <property type="match status" value="1"/>
</dbReference>
<dbReference type="OrthoDB" id="9796330at2"/>
<evidence type="ECO:0000256" key="11">
    <source>
        <dbReference type="SAM" id="Phobius"/>
    </source>
</evidence>
<dbReference type="Proteomes" id="UP000065807">
    <property type="component" value="Chromosome"/>
</dbReference>
<feature type="domain" description="Histidine kinase" evidence="12">
    <location>
        <begin position="262"/>
        <end position="482"/>
    </location>
</feature>
<comment type="subcellular location">
    <subcellularLocation>
        <location evidence="2">Membrane</location>
        <topology evidence="2">Multi-pass membrane protein</topology>
    </subcellularLocation>
</comment>
<reference evidence="15" key="2">
    <citation type="journal article" date="2016" name="Int. J. Syst. Evol. Microbiol.">
        <title>Complete genome sequence and cell structure of Limnochorda pilosa, a Gram-negative spore-former within the phylum Firmicutes.</title>
        <authorList>
            <person name="Watanabe M."/>
            <person name="Kojima H."/>
            <person name="Fukui M."/>
        </authorList>
    </citation>
    <scope>NUCLEOTIDE SEQUENCE [LARGE SCALE GENOMIC DNA]</scope>
    <source>
        <strain evidence="15">HC45</strain>
    </source>
</reference>
<dbReference type="InterPro" id="IPR036097">
    <property type="entry name" value="HisK_dim/P_sf"/>
</dbReference>
<dbReference type="InterPro" id="IPR003660">
    <property type="entry name" value="HAMP_dom"/>
</dbReference>
<evidence type="ECO:0000256" key="7">
    <source>
        <dbReference type="ARBA" id="ARBA00022777"/>
    </source>
</evidence>
<dbReference type="GO" id="GO:0005886">
    <property type="term" value="C:plasma membrane"/>
    <property type="evidence" value="ECO:0007669"/>
    <property type="project" value="TreeGrafter"/>
</dbReference>
<dbReference type="SUPFAM" id="SSF55874">
    <property type="entry name" value="ATPase domain of HSP90 chaperone/DNA topoisomerase II/histidine kinase"/>
    <property type="match status" value="1"/>
</dbReference>
<dbReference type="Pfam" id="PF00672">
    <property type="entry name" value="HAMP"/>
    <property type="match status" value="1"/>
</dbReference>
<dbReference type="PRINTS" id="PR00344">
    <property type="entry name" value="BCTRLSENSOR"/>
</dbReference>
<dbReference type="Gene3D" id="3.30.565.10">
    <property type="entry name" value="Histidine kinase-like ATPase, C-terminal domain"/>
    <property type="match status" value="1"/>
</dbReference>
<dbReference type="Pfam" id="PF02518">
    <property type="entry name" value="HATPase_c"/>
    <property type="match status" value="1"/>
</dbReference>
<protein>
    <recommendedName>
        <fullName evidence="3">histidine kinase</fullName>
        <ecNumber evidence="3">2.7.13.3</ecNumber>
    </recommendedName>
</protein>
<dbReference type="GO" id="GO:0000155">
    <property type="term" value="F:phosphorelay sensor kinase activity"/>
    <property type="evidence" value="ECO:0007669"/>
    <property type="project" value="InterPro"/>
</dbReference>
<organism evidence="14 15">
    <name type="scientific">Limnochorda pilosa</name>
    <dbReference type="NCBI Taxonomy" id="1555112"/>
    <lineage>
        <taxon>Bacteria</taxon>
        <taxon>Bacillati</taxon>
        <taxon>Bacillota</taxon>
        <taxon>Limnochordia</taxon>
        <taxon>Limnochordales</taxon>
        <taxon>Limnochordaceae</taxon>
        <taxon>Limnochorda</taxon>
    </lineage>
</organism>
<dbReference type="AlphaFoldDB" id="A0A0K2SHY9"/>
<evidence type="ECO:0000259" key="13">
    <source>
        <dbReference type="PROSITE" id="PS50885"/>
    </source>
</evidence>
<dbReference type="CDD" id="cd00082">
    <property type="entry name" value="HisKA"/>
    <property type="match status" value="1"/>
</dbReference>
<dbReference type="FunFam" id="3.30.565.10:FF:000006">
    <property type="entry name" value="Sensor histidine kinase WalK"/>
    <property type="match status" value="1"/>
</dbReference>
<name>A0A0K2SHY9_LIMPI</name>
<evidence type="ECO:0000256" key="8">
    <source>
        <dbReference type="ARBA" id="ARBA00022989"/>
    </source>
</evidence>
<dbReference type="KEGG" id="lpil:LIP_0879"/>
<dbReference type="PROSITE" id="PS50109">
    <property type="entry name" value="HIS_KIN"/>
    <property type="match status" value="1"/>
</dbReference>
<dbReference type="SMART" id="SM00387">
    <property type="entry name" value="HATPase_c"/>
    <property type="match status" value="1"/>
</dbReference>
<accession>A0A0K2SHY9</accession>
<dbReference type="EC" id="2.7.13.3" evidence="3"/>
<keyword evidence="4" id="KW-0597">Phosphoprotein</keyword>
<dbReference type="Pfam" id="PF00512">
    <property type="entry name" value="HisKA"/>
    <property type="match status" value="1"/>
</dbReference>
<dbReference type="SMART" id="SM00304">
    <property type="entry name" value="HAMP"/>
    <property type="match status" value="1"/>
</dbReference>
<proteinExistence type="predicted"/>
<dbReference type="InterPro" id="IPR004358">
    <property type="entry name" value="Sig_transdc_His_kin-like_C"/>
</dbReference>
<dbReference type="STRING" id="1555112.LIP_0879"/>
<evidence type="ECO:0000256" key="10">
    <source>
        <dbReference type="ARBA" id="ARBA00023136"/>
    </source>
</evidence>
<evidence type="ECO:0000313" key="15">
    <source>
        <dbReference type="Proteomes" id="UP000065807"/>
    </source>
</evidence>
<dbReference type="PROSITE" id="PS50885">
    <property type="entry name" value="HAMP"/>
    <property type="match status" value="1"/>
</dbReference>
<sequence length="483" mass="52375">MSMRGFLRHLSRPGWQPSLRVRLTLWYAVALVLVLGAFNGFVYWRTSRQGLMEERAILDAHARQLVSELDWQEGRARLPSLPAFDPAGTAAALYDARLRLLFTSFAPAQQAAVDRLAAGLPISGETFVQARFGDETWLVRSFPIQTEDGSQQSGGPTEAWALVARSLEPLETSRRSFLLQMLAATPIALALTVAGGLFLAGRALAPIDSLTRTARAIGRDNLSGRVPPPATEDELGRLAQAFNEMLDRLEAAFARERRFTQDASHELRTPAAALLAQAEAALARSRDAADYRRSLEVIRDLAQRMSSLVEELMLLARLDAGAERMESKPVDLTQLGVAVAGFMKELADRRGIRLELAPTTGAPVQAIGDESRLLRVLLNLVDNAVRYSPSGGRVEIRTGLDGPTAWIEVADRGPGIAPEHLPHLFERFYRAEPSRTRSGERSGAGLGLSIAQAIVKAHGGRLRVASTPGAGSTFRVELPAGGA</sequence>
<keyword evidence="10 11" id="KW-0472">Membrane</keyword>
<evidence type="ECO:0000256" key="6">
    <source>
        <dbReference type="ARBA" id="ARBA00022692"/>
    </source>
</evidence>
<feature type="domain" description="HAMP" evidence="13">
    <location>
        <begin position="201"/>
        <end position="254"/>
    </location>
</feature>
<dbReference type="PANTHER" id="PTHR45436:SF15">
    <property type="entry name" value="SENSOR HISTIDINE KINASE CUSS"/>
    <property type="match status" value="1"/>
</dbReference>
<dbReference type="InterPro" id="IPR036890">
    <property type="entry name" value="HATPase_C_sf"/>
</dbReference>
<dbReference type="InterPro" id="IPR003661">
    <property type="entry name" value="HisK_dim/P_dom"/>
</dbReference>
<dbReference type="SUPFAM" id="SSF158472">
    <property type="entry name" value="HAMP domain-like"/>
    <property type="match status" value="1"/>
</dbReference>
<dbReference type="EMBL" id="AP014924">
    <property type="protein sequence ID" value="BAS26736.1"/>
    <property type="molecule type" value="Genomic_DNA"/>
</dbReference>
<evidence type="ECO:0000256" key="4">
    <source>
        <dbReference type="ARBA" id="ARBA00022553"/>
    </source>
</evidence>
<comment type="catalytic activity">
    <reaction evidence="1">
        <text>ATP + protein L-histidine = ADP + protein N-phospho-L-histidine.</text>
        <dbReference type="EC" id="2.7.13.3"/>
    </reaction>
</comment>
<dbReference type="PANTHER" id="PTHR45436">
    <property type="entry name" value="SENSOR HISTIDINE KINASE YKOH"/>
    <property type="match status" value="1"/>
</dbReference>
<dbReference type="InterPro" id="IPR003594">
    <property type="entry name" value="HATPase_dom"/>
</dbReference>
<keyword evidence="15" id="KW-1185">Reference proteome</keyword>
<keyword evidence="9" id="KW-0902">Two-component regulatory system</keyword>
<evidence type="ECO:0000256" key="3">
    <source>
        <dbReference type="ARBA" id="ARBA00012438"/>
    </source>
</evidence>
<keyword evidence="8 11" id="KW-1133">Transmembrane helix</keyword>
<evidence type="ECO:0000256" key="5">
    <source>
        <dbReference type="ARBA" id="ARBA00022679"/>
    </source>
</evidence>
<reference evidence="15" key="1">
    <citation type="submission" date="2015-07" db="EMBL/GenBank/DDBJ databases">
        <title>Complete genome sequence and phylogenetic analysis of Limnochorda pilosa.</title>
        <authorList>
            <person name="Watanabe M."/>
            <person name="Kojima H."/>
            <person name="Fukui M."/>
        </authorList>
    </citation>
    <scope>NUCLEOTIDE SEQUENCE [LARGE SCALE GENOMIC DNA]</scope>
    <source>
        <strain evidence="15">HC45</strain>
    </source>
</reference>
<dbReference type="InterPro" id="IPR005467">
    <property type="entry name" value="His_kinase_dom"/>
</dbReference>
<keyword evidence="5" id="KW-0808">Transferase</keyword>
<dbReference type="CDD" id="cd00075">
    <property type="entry name" value="HATPase"/>
    <property type="match status" value="1"/>
</dbReference>
<keyword evidence="7 14" id="KW-0418">Kinase</keyword>
<evidence type="ECO:0000256" key="9">
    <source>
        <dbReference type="ARBA" id="ARBA00023012"/>
    </source>
</evidence>
<evidence type="ECO:0000313" key="14">
    <source>
        <dbReference type="EMBL" id="BAS26736.1"/>
    </source>
</evidence>
<evidence type="ECO:0000259" key="12">
    <source>
        <dbReference type="PROSITE" id="PS50109"/>
    </source>
</evidence>